<dbReference type="GO" id="GO:0005834">
    <property type="term" value="C:heterotrimeric G-protein complex"/>
    <property type="evidence" value="ECO:0007669"/>
    <property type="project" value="UniProtKB-UniRule"/>
</dbReference>
<keyword evidence="3" id="KW-0807">Transducer</keyword>
<keyword evidence="5" id="KW-1133">Transmembrane helix</keyword>
<comment type="caution">
    <text evidence="6">The sequence shown here is derived from an EMBL/GenBank/DDBJ whole genome shotgun (WGS) entry which is preliminary data.</text>
</comment>
<keyword evidence="3" id="KW-0547">Nucleotide-binding</keyword>
<keyword evidence="3" id="KW-1003">Cell membrane</keyword>
<keyword evidence="7" id="KW-1185">Reference proteome</keyword>
<dbReference type="EMBL" id="WNWW01000941">
    <property type="protein sequence ID" value="KAF3420453.1"/>
    <property type="molecule type" value="Genomic_DNA"/>
</dbReference>
<dbReference type="GO" id="GO:0046872">
    <property type="term" value="F:metal ion binding"/>
    <property type="evidence" value="ECO:0007669"/>
    <property type="project" value="UniProtKB-UniRule"/>
</dbReference>
<evidence type="ECO:0000256" key="4">
    <source>
        <dbReference type="SAM" id="MobiDB-lite"/>
    </source>
</evidence>
<evidence type="ECO:0000313" key="7">
    <source>
        <dbReference type="Proteomes" id="UP000655588"/>
    </source>
</evidence>
<accession>A0A833S492</accession>
<dbReference type="SUPFAM" id="SSF47895">
    <property type="entry name" value="Transducin (alpha subunit), insertion domain"/>
    <property type="match status" value="1"/>
</dbReference>
<dbReference type="GO" id="GO:0003924">
    <property type="term" value="F:GTPase activity"/>
    <property type="evidence" value="ECO:0007669"/>
    <property type="project" value="UniProtKB-UniRule"/>
</dbReference>
<reference evidence="6" key="1">
    <citation type="submission" date="2019-11" db="EMBL/GenBank/DDBJ databases">
        <title>The nuclear and mitochondrial genomes of Frieseomelitta varia - a highly eusocial stingless bee (Meliponini) with a permanently sterile worker caste.</title>
        <authorList>
            <person name="Freitas F.C.P."/>
            <person name="Lourenco A.P."/>
            <person name="Nunes F.M.F."/>
            <person name="Paschoal A.R."/>
            <person name="Abreu F.C.P."/>
            <person name="Barbin F.O."/>
            <person name="Bataglia L."/>
            <person name="Cardoso-Junior C.A.M."/>
            <person name="Cervoni M.S."/>
            <person name="Silva S.R."/>
            <person name="Dalarmi F."/>
            <person name="Del Lama M.A."/>
            <person name="Depintor T.S."/>
            <person name="Ferreira K.M."/>
            <person name="Goria P.S."/>
            <person name="Jaskot M.C."/>
            <person name="Lago D.C."/>
            <person name="Luna-Lucena D."/>
            <person name="Moda L.M."/>
            <person name="Nascimento L."/>
            <person name="Pedrino M."/>
            <person name="Rabico F.O."/>
            <person name="Sanches F.C."/>
            <person name="Santos D.E."/>
            <person name="Santos C.G."/>
            <person name="Vieira J."/>
            <person name="Lopes T.F."/>
            <person name="Barchuk A.R."/>
            <person name="Hartfelder K."/>
            <person name="Simoes Z.L.P."/>
            <person name="Bitondi M.M.G."/>
            <person name="Pinheiro D.G."/>
        </authorList>
    </citation>
    <scope>NUCLEOTIDE SEQUENCE</scope>
    <source>
        <strain evidence="6">USP_RPSP 00005682</strain>
        <tissue evidence="6">Whole individual</tissue>
    </source>
</reference>
<keyword evidence="1 3" id="KW-0479">Metal-binding</keyword>
<dbReference type="AlphaFoldDB" id="A0A833S492"/>
<organism evidence="6 7">
    <name type="scientific">Frieseomelitta varia</name>
    <dbReference type="NCBI Taxonomy" id="561572"/>
    <lineage>
        <taxon>Eukaryota</taxon>
        <taxon>Metazoa</taxon>
        <taxon>Ecdysozoa</taxon>
        <taxon>Arthropoda</taxon>
        <taxon>Hexapoda</taxon>
        <taxon>Insecta</taxon>
        <taxon>Pterygota</taxon>
        <taxon>Neoptera</taxon>
        <taxon>Endopterygota</taxon>
        <taxon>Hymenoptera</taxon>
        <taxon>Apocrita</taxon>
        <taxon>Aculeata</taxon>
        <taxon>Apoidea</taxon>
        <taxon>Anthophila</taxon>
        <taxon>Apidae</taxon>
        <taxon>Frieseomelitta</taxon>
    </lineage>
</organism>
<keyword evidence="2 3" id="KW-0460">Magnesium</keyword>
<dbReference type="PRINTS" id="PR00443">
    <property type="entry name" value="GPROTEINAS"/>
</dbReference>
<feature type="region of interest" description="Disordered" evidence="4">
    <location>
        <begin position="57"/>
        <end position="81"/>
    </location>
</feature>
<evidence type="ECO:0000256" key="1">
    <source>
        <dbReference type="ARBA" id="ARBA00022723"/>
    </source>
</evidence>
<keyword evidence="5" id="KW-0472">Membrane</keyword>
<evidence type="ECO:0000313" key="6">
    <source>
        <dbReference type="EMBL" id="KAF3420453.1"/>
    </source>
</evidence>
<sequence>MAESESIPKCMHSATVNALTLHTANCWPQSIVVRSQRVGPAAPSLIVRAAMVSRAVRDSDREAANREQQRTTEVEGKSEEGEPRVSLSWCVMGCFGSQSSKASQDDSKNQKRRSDAITRQLQKDKQVYRATHRLLLLGKCSTLSISMYTCVSETEKISARIPVESASITNFGQKASPVRGQAEHYCDVQQRVIQFYRLSSGRIGEEHYRQTDEDIAREWFHRSRSFLIRRKLKSCRRCLVSSDVRIGILKPERSKNRMPVLLTSFVSHAFLCREKRQKIEDIKKNIRDAILTIISAMSTLTPPVALEDPANQSKADYIVDVSSATDFDYPPVSHSQSICSVRHIYLLNVIRQKMRSNPVNCSLSFFFFFFLFSFLSFDERYPSGQ</sequence>
<evidence type="ECO:0000256" key="3">
    <source>
        <dbReference type="RuleBase" id="RU369121"/>
    </source>
</evidence>
<protein>
    <recommendedName>
        <fullName evidence="3">Guanine nucleotide-binding protein G(s) subunit alpha</fullName>
    </recommendedName>
    <alternativeName>
        <fullName evidence="3">Adenylate cyclase-stimulating G alpha protein</fullName>
    </alternativeName>
</protein>
<keyword evidence="3" id="KW-0342">GTP-binding</keyword>
<dbReference type="InterPro" id="IPR000367">
    <property type="entry name" value="Gprotein_alpha_S"/>
</dbReference>
<dbReference type="GO" id="GO:0005525">
    <property type="term" value="F:GTP binding"/>
    <property type="evidence" value="ECO:0007669"/>
    <property type="project" value="UniProtKB-UniRule"/>
</dbReference>
<comment type="similarity">
    <text evidence="3">Belongs to the G-alpha family. G(s) subfamily.</text>
</comment>
<evidence type="ECO:0000256" key="5">
    <source>
        <dbReference type="SAM" id="Phobius"/>
    </source>
</evidence>
<dbReference type="GO" id="GO:0007186">
    <property type="term" value="P:G protein-coupled receptor signaling pathway"/>
    <property type="evidence" value="ECO:0007669"/>
    <property type="project" value="InterPro"/>
</dbReference>
<feature type="compositionally biased region" description="Basic and acidic residues" evidence="4">
    <location>
        <begin position="103"/>
        <end position="120"/>
    </location>
</feature>
<gene>
    <name evidence="6" type="ORF">E2986_12431</name>
</gene>
<comment type="function">
    <text evidence="3">Guanine nucleotide-binding proteins (G proteins) function as transducers in numerous signaling pathways controlled by G protein-coupled receptors (GPCRs).</text>
</comment>
<comment type="subcellular location">
    <subcellularLocation>
        <location evidence="3">Cell membrane</location>
    </subcellularLocation>
</comment>
<dbReference type="InterPro" id="IPR011025">
    <property type="entry name" value="GproteinA_insert"/>
</dbReference>
<feature type="transmembrane region" description="Helical" evidence="5">
    <location>
        <begin position="359"/>
        <end position="377"/>
    </location>
</feature>
<dbReference type="Gene3D" id="1.10.400.10">
    <property type="entry name" value="GI Alpha 1, domain 2-like"/>
    <property type="match status" value="1"/>
</dbReference>
<proteinExistence type="inferred from homology"/>
<name>A0A833S492_9HYME</name>
<evidence type="ECO:0000256" key="2">
    <source>
        <dbReference type="ARBA" id="ARBA00022842"/>
    </source>
</evidence>
<comment type="subunit">
    <text evidence="3">G proteins are composed of 3 units; alpha, beta and gamma. The alpha chain contains the guanine nucleotide binding site.</text>
</comment>
<dbReference type="Proteomes" id="UP000655588">
    <property type="component" value="Unassembled WGS sequence"/>
</dbReference>
<keyword evidence="5" id="KW-0812">Transmembrane</keyword>
<dbReference type="GO" id="GO:0031683">
    <property type="term" value="F:G-protein beta/gamma-subunit complex binding"/>
    <property type="evidence" value="ECO:0007669"/>
    <property type="project" value="UniProtKB-UniRule"/>
</dbReference>
<feature type="region of interest" description="Disordered" evidence="4">
    <location>
        <begin position="98"/>
        <end position="120"/>
    </location>
</feature>